<comment type="function">
    <text evidence="1">Catalyzes a mechanistically unusual reaction, the ATP-dependent insertion of CO2 between the N7 and N8 nitrogen atoms of 7,8-diaminopelargonic acid (DAPA, also called 7,8-diammoniononanoate) to form a ureido ring.</text>
</comment>
<dbReference type="InterPro" id="IPR027417">
    <property type="entry name" value="P-loop_NTPase"/>
</dbReference>
<feature type="binding site" evidence="1">
    <location>
        <position position="16"/>
    </location>
    <ligand>
        <name>Mg(2+)</name>
        <dbReference type="ChEBI" id="CHEBI:18420"/>
    </ligand>
</feature>
<comment type="pathway">
    <text evidence="1">Cofactor biosynthesis; biotin biosynthesis; biotin from 7,8-diaminononanoate: step 1/2.</text>
</comment>
<name>A0A1F4TL46_UNCSA</name>
<comment type="caution">
    <text evidence="2">The sequence shown here is derived from an EMBL/GenBank/DDBJ whole genome shotgun (WGS) entry which is preliminary data.</text>
</comment>
<dbReference type="PANTHER" id="PTHR43210:SF5">
    <property type="entry name" value="DETHIOBIOTIN SYNTHETASE"/>
    <property type="match status" value="1"/>
</dbReference>
<dbReference type="HAMAP" id="MF_00336">
    <property type="entry name" value="BioD"/>
    <property type="match status" value="1"/>
</dbReference>
<keyword evidence="1" id="KW-0963">Cytoplasm</keyword>
<comment type="subcellular location">
    <subcellularLocation>
        <location evidence="1">Cytoplasm</location>
    </subcellularLocation>
</comment>
<feature type="binding site" evidence="1">
    <location>
        <begin position="109"/>
        <end position="112"/>
    </location>
    <ligand>
        <name>ATP</name>
        <dbReference type="ChEBI" id="CHEBI:30616"/>
    </ligand>
</feature>
<comment type="similarity">
    <text evidence="1">Belongs to the dethiobiotin synthetase family.</text>
</comment>
<comment type="catalytic activity">
    <reaction evidence="1">
        <text>(7R,8S)-7,8-diammoniononanoate + CO2 + ATP = (4R,5S)-dethiobiotin + ADP + phosphate + 3 H(+)</text>
        <dbReference type="Rhea" id="RHEA:15805"/>
        <dbReference type="ChEBI" id="CHEBI:15378"/>
        <dbReference type="ChEBI" id="CHEBI:16526"/>
        <dbReference type="ChEBI" id="CHEBI:30616"/>
        <dbReference type="ChEBI" id="CHEBI:43474"/>
        <dbReference type="ChEBI" id="CHEBI:149469"/>
        <dbReference type="ChEBI" id="CHEBI:149473"/>
        <dbReference type="ChEBI" id="CHEBI:456216"/>
        <dbReference type="EC" id="6.3.3.3"/>
    </reaction>
</comment>
<keyword evidence="1" id="KW-0067">ATP-binding</keyword>
<dbReference type="GO" id="GO:0005829">
    <property type="term" value="C:cytosol"/>
    <property type="evidence" value="ECO:0007669"/>
    <property type="project" value="TreeGrafter"/>
</dbReference>
<protein>
    <recommendedName>
        <fullName evidence="1">ATP-dependent dethiobiotin synthetase BioD</fullName>
        <ecNumber evidence="1">6.3.3.3</ecNumber>
    </recommendedName>
    <alternativeName>
        <fullName evidence="1">DTB synthetase</fullName>
        <shortName evidence="1">DTBS</shortName>
    </alternativeName>
    <alternativeName>
        <fullName evidence="1">Dethiobiotin synthase</fullName>
    </alternativeName>
</protein>
<evidence type="ECO:0000313" key="2">
    <source>
        <dbReference type="EMBL" id="OGC33441.1"/>
    </source>
</evidence>
<dbReference type="PANTHER" id="PTHR43210">
    <property type="entry name" value="DETHIOBIOTIN SYNTHETASE"/>
    <property type="match status" value="1"/>
</dbReference>
<comment type="subunit">
    <text evidence="1">Homodimer.</text>
</comment>
<dbReference type="GO" id="GO:0009102">
    <property type="term" value="P:biotin biosynthetic process"/>
    <property type="evidence" value="ECO:0007669"/>
    <property type="project" value="UniProtKB-UniRule"/>
</dbReference>
<dbReference type="EMBL" id="MEUI01000035">
    <property type="protein sequence ID" value="OGC33441.1"/>
    <property type="molecule type" value="Genomic_DNA"/>
</dbReference>
<reference evidence="2 3" key="1">
    <citation type="journal article" date="2016" name="Nat. Commun.">
        <title>Thousands of microbial genomes shed light on interconnected biogeochemical processes in an aquifer system.</title>
        <authorList>
            <person name="Anantharaman K."/>
            <person name="Brown C.T."/>
            <person name="Hug L.A."/>
            <person name="Sharon I."/>
            <person name="Castelle C.J."/>
            <person name="Probst A.J."/>
            <person name="Thomas B.C."/>
            <person name="Singh A."/>
            <person name="Wilkins M.J."/>
            <person name="Karaoz U."/>
            <person name="Brodie E.L."/>
            <person name="Williams K.H."/>
            <person name="Hubbard S.S."/>
            <person name="Banfield J.F."/>
        </authorList>
    </citation>
    <scope>NUCLEOTIDE SEQUENCE [LARGE SCALE GENOMIC DNA]</scope>
</reference>
<accession>A0A1F4TL46</accession>
<comment type="cofactor">
    <cofactor evidence="1">
        <name>Mg(2+)</name>
        <dbReference type="ChEBI" id="CHEBI:18420"/>
    </cofactor>
</comment>
<dbReference type="GO" id="GO:0004141">
    <property type="term" value="F:dethiobiotin synthase activity"/>
    <property type="evidence" value="ECO:0007669"/>
    <property type="project" value="UniProtKB-UniRule"/>
</dbReference>
<dbReference type="GO" id="GO:0000287">
    <property type="term" value="F:magnesium ion binding"/>
    <property type="evidence" value="ECO:0007669"/>
    <property type="project" value="UniProtKB-UniRule"/>
</dbReference>
<comment type="caution">
    <text evidence="1">Lacks conserved residue(s) required for the propagation of feature annotation.</text>
</comment>
<dbReference type="Pfam" id="PF13500">
    <property type="entry name" value="AAA_26"/>
    <property type="match status" value="1"/>
</dbReference>
<dbReference type="GO" id="GO:0005524">
    <property type="term" value="F:ATP binding"/>
    <property type="evidence" value="ECO:0007669"/>
    <property type="project" value="UniProtKB-UniRule"/>
</dbReference>
<dbReference type="CDD" id="cd03109">
    <property type="entry name" value="DTBS"/>
    <property type="match status" value="1"/>
</dbReference>
<feature type="binding site" evidence="1">
    <location>
        <begin position="12"/>
        <end position="17"/>
    </location>
    <ligand>
        <name>ATP</name>
        <dbReference type="ChEBI" id="CHEBI:30616"/>
    </ligand>
</feature>
<keyword evidence="1" id="KW-0093">Biotin biosynthesis</keyword>
<dbReference type="UniPathway" id="UPA00078">
    <property type="reaction ID" value="UER00161"/>
</dbReference>
<organism evidence="2 3">
    <name type="scientific">candidate division WOR-1 bacterium RIFOXYC2_FULL_41_25</name>
    <dbReference type="NCBI Taxonomy" id="1802586"/>
    <lineage>
        <taxon>Bacteria</taxon>
        <taxon>Bacillati</taxon>
        <taxon>Saganbacteria</taxon>
    </lineage>
</organism>
<keyword evidence="1" id="KW-0479">Metal-binding</keyword>
<dbReference type="EC" id="6.3.3.3" evidence="1"/>
<feature type="binding site" evidence="1">
    <location>
        <position position="48"/>
    </location>
    <ligand>
        <name>Mg(2+)</name>
        <dbReference type="ChEBI" id="CHEBI:18420"/>
    </ligand>
</feature>
<keyword evidence="1" id="KW-0547">Nucleotide-binding</keyword>
<dbReference type="PIRSF" id="PIRSF006755">
    <property type="entry name" value="DTB_synth"/>
    <property type="match status" value="1"/>
</dbReference>
<dbReference type="NCBIfam" id="TIGR00347">
    <property type="entry name" value="bioD"/>
    <property type="match status" value="1"/>
</dbReference>
<dbReference type="Gene3D" id="3.40.50.300">
    <property type="entry name" value="P-loop containing nucleotide triphosphate hydrolases"/>
    <property type="match status" value="1"/>
</dbReference>
<feature type="active site" evidence="1">
    <location>
        <position position="37"/>
    </location>
</feature>
<dbReference type="Proteomes" id="UP000177309">
    <property type="component" value="Unassembled WGS sequence"/>
</dbReference>
<evidence type="ECO:0000256" key="1">
    <source>
        <dbReference type="HAMAP-Rule" id="MF_00336"/>
    </source>
</evidence>
<dbReference type="AlphaFoldDB" id="A0A1F4TL46"/>
<proteinExistence type="inferred from homology"/>
<sequence>MPGIFITGTDTGCGKTVFCAALVKHFRSEGIDCGYMKPISCGSKKDNDAVYLKKLLKLKDPLELINPISLPYPLAPYVAAKKAKKKVNLKKIRDSYALLSTLHSLLIIEGAGGVLVPIRKDYLVIDLIKELKVPTIIVAKAGLGTQNHTLLTIEALRRRKIKILGIIMNGFTGKELSEETNAEVIERFSGVPIITKLHWQT</sequence>
<keyword evidence="1" id="KW-0436">Ligase</keyword>
<gene>
    <name evidence="1" type="primary">bioD</name>
    <name evidence="2" type="ORF">A2462_06785</name>
</gene>
<feature type="binding site" evidence="1">
    <location>
        <position position="48"/>
    </location>
    <ligand>
        <name>ATP</name>
        <dbReference type="ChEBI" id="CHEBI:30616"/>
    </ligand>
</feature>
<evidence type="ECO:0000313" key="3">
    <source>
        <dbReference type="Proteomes" id="UP000177309"/>
    </source>
</evidence>
<dbReference type="SUPFAM" id="SSF52540">
    <property type="entry name" value="P-loop containing nucleoside triphosphate hydrolases"/>
    <property type="match status" value="1"/>
</dbReference>
<feature type="binding site" evidence="1">
    <location>
        <position position="109"/>
    </location>
    <ligand>
        <name>Mg(2+)</name>
        <dbReference type="ChEBI" id="CHEBI:18420"/>
    </ligand>
</feature>
<dbReference type="InterPro" id="IPR004472">
    <property type="entry name" value="DTB_synth_BioD"/>
</dbReference>
<keyword evidence="1" id="KW-0460">Magnesium</keyword>